<accession>A0ACB5PRQ9</accession>
<keyword evidence="2" id="KW-1185">Reference proteome</keyword>
<comment type="caution">
    <text evidence="1">The sequence shown here is derived from an EMBL/GenBank/DDBJ whole genome shotgun (WGS) entry which is preliminary data.</text>
</comment>
<dbReference type="Proteomes" id="UP000605392">
    <property type="component" value="Unassembled WGS sequence"/>
</dbReference>
<evidence type="ECO:0000313" key="2">
    <source>
        <dbReference type="Proteomes" id="UP000605392"/>
    </source>
</evidence>
<evidence type="ECO:0000313" key="1">
    <source>
        <dbReference type="EMBL" id="GGF65559.1"/>
    </source>
</evidence>
<dbReference type="EMBL" id="BMFN01000002">
    <property type="protein sequence ID" value="GGF65559.1"/>
    <property type="molecule type" value="Genomic_DNA"/>
</dbReference>
<reference evidence="1 2" key="1">
    <citation type="journal article" date="2019" name="Int. J. Syst. Evol. Microbiol.">
        <title>The Global Catalogue of Microorganisms (GCM) 10K type strain sequencing project: providing services to taxonomists for standard genome sequencing and annotation.</title>
        <authorList>
            <consortium name="The Broad Institute Genomics Platform"/>
            <consortium name="The Broad Institute Genome Sequencing Center for Infectious Disease"/>
            <person name="Wu L."/>
            <person name="Ma J."/>
        </authorList>
    </citation>
    <scope>NUCLEOTIDE SEQUENCE [LARGE SCALE GENOMIC DNA]</scope>
    <source>
        <strain evidence="1 2">CGMCC 1.12720</strain>
    </source>
</reference>
<protein>
    <submittedName>
        <fullName evidence="1">Rhamnogalacturonan endolyase YesW</fullName>
    </submittedName>
</protein>
<organism evidence="1 2">
    <name type="scientific">Hymenobacter qilianensis</name>
    <dbReference type="NCBI Taxonomy" id="1385715"/>
    <lineage>
        <taxon>Bacteria</taxon>
        <taxon>Pseudomonadati</taxon>
        <taxon>Bacteroidota</taxon>
        <taxon>Cytophagia</taxon>
        <taxon>Cytophagales</taxon>
        <taxon>Hymenobacteraceae</taxon>
        <taxon>Hymenobacter</taxon>
    </lineage>
</organism>
<name>A0ACB5PRQ9_9BACT</name>
<sequence length="729" mass="79573">MIRNLQWLNRNVAMCAMLTALSTPVVSMAQGPKKAPQAAQRQLEKLNRGIVAVKLPDGQVFVSWRLLATDNAKVGFNLFRKGPDGEAVKLNAKPITESTNWVDATAASAPDATYFVRAVRNGGPDHGEESSKPELATVWPQQYKTLKLQRPAGGTNAGGPYTYSPNDCSVGDVDGDGTYEIIVKWDPSNAKDNSQSGYTGNVYLDAYKLDGTQLWRIDLGKNIRAGAHYTQFMVYDLDGDGKAEVACKTSDGTIDGQGKVLGDANADYRNSAGYILRGPEYLTVFNGLTGAAYPSVTYLPQRHPTKGDNPTTSELNAIWGDNYGNRVDRFLGAVAYLDGVNPSLVMCRGYYTRAVLVAWDFKNGQLTQRWTFDTEDPSAPGNKAYRGQGNHNLSVADIDADGKDEIVYGSCAIDDNGKGIYSTGRGHGDALHVSDMDPDRPGLEAYSPHEDQKAYGSAPADFRDARTGQLIWGWPGPNQGDVGRGLAADIDPRYKGFEAWASRGGLVSAKGEQITTSRPSINFAIWWDGDLSRELLDGTSIDKWNYETSKSERMLSASTFGAAQNNTTKANPGLSADLFGDWREEVIWRNANDEELLIFTTTIPTQYRLTTLMHDPQYRLSIAWQNVAYNQPPHTSFYLGSDMDIASASPAAPNKVKGKATVYPNPTTNSFRIASKHDFTYEVYNGFGQVVEQGEGKHGKEVGSSLQAGMYVVKVHTTEGVESLQVSKE</sequence>
<gene>
    <name evidence="1" type="primary">yesW</name>
    <name evidence="1" type="ORF">GCM10011375_20610</name>
</gene>
<proteinExistence type="predicted"/>